<reference evidence="4" key="1">
    <citation type="submission" date="2017-02" db="UniProtKB">
        <authorList>
            <consortium name="WormBaseParasite"/>
        </authorList>
    </citation>
    <scope>IDENTIFICATION</scope>
</reference>
<dbReference type="InterPro" id="IPR042100">
    <property type="entry name" value="Bug_dom1"/>
</dbReference>
<dbReference type="Proteomes" id="UP000038045">
    <property type="component" value="Unplaced"/>
</dbReference>
<name>A0A0N4ZVR7_PARTI</name>
<feature type="region of interest" description="Disordered" evidence="1">
    <location>
        <begin position="108"/>
        <end position="141"/>
    </location>
</feature>
<evidence type="ECO:0000256" key="2">
    <source>
        <dbReference type="SAM" id="SignalP"/>
    </source>
</evidence>
<keyword evidence="3" id="KW-1185">Reference proteome</keyword>
<evidence type="ECO:0000256" key="1">
    <source>
        <dbReference type="SAM" id="MobiDB-lite"/>
    </source>
</evidence>
<keyword evidence="2" id="KW-0732">Signal</keyword>
<accession>A0A0N4ZVR7</accession>
<evidence type="ECO:0000313" key="4">
    <source>
        <dbReference type="WBParaSite" id="PTRK_0001269800.1"/>
    </source>
</evidence>
<proteinExistence type="predicted"/>
<feature type="chain" id="PRO_5005892260" evidence="2">
    <location>
        <begin position="24"/>
        <end position="141"/>
    </location>
</feature>
<evidence type="ECO:0000313" key="3">
    <source>
        <dbReference type="Proteomes" id="UP000038045"/>
    </source>
</evidence>
<sequence length="141" mass="15179">MKKKWAQVLLGTALALATGMSVASKLPDTIRLVVGYPAGGTADAVARVYAEQLREKLGFCAGGGDCEVRAYLRGGENHACQYLAGVRGAGAQGTGKVRPLWHSRSRQCPSVHGLQHRQEERYPDVPRALQRGRTLDQRPAG</sequence>
<organism evidence="3 4">
    <name type="scientific">Parastrongyloides trichosuri</name>
    <name type="common">Possum-specific nematode worm</name>
    <dbReference type="NCBI Taxonomy" id="131310"/>
    <lineage>
        <taxon>Eukaryota</taxon>
        <taxon>Metazoa</taxon>
        <taxon>Ecdysozoa</taxon>
        <taxon>Nematoda</taxon>
        <taxon>Chromadorea</taxon>
        <taxon>Rhabditida</taxon>
        <taxon>Tylenchina</taxon>
        <taxon>Panagrolaimomorpha</taxon>
        <taxon>Strongyloidoidea</taxon>
        <taxon>Strongyloididae</taxon>
        <taxon>Parastrongyloides</taxon>
    </lineage>
</organism>
<dbReference type="WBParaSite" id="PTRK_0001269800.1">
    <property type="protein sequence ID" value="PTRK_0001269800.1"/>
    <property type="gene ID" value="PTRK_0001269800"/>
</dbReference>
<dbReference type="Gene3D" id="3.40.190.150">
    <property type="entry name" value="Bordetella uptake gene, domain 1"/>
    <property type="match status" value="1"/>
</dbReference>
<feature type="signal peptide" evidence="2">
    <location>
        <begin position="1"/>
        <end position="23"/>
    </location>
</feature>
<dbReference type="AlphaFoldDB" id="A0A0N4ZVR7"/>
<protein>
    <submittedName>
        <fullName evidence="4">Tripartite tricarboxylate transporter family receptor</fullName>
    </submittedName>
</protein>